<feature type="transmembrane region" description="Helical" evidence="1">
    <location>
        <begin position="137"/>
        <end position="157"/>
    </location>
</feature>
<evidence type="ECO:0000256" key="1">
    <source>
        <dbReference type="SAM" id="Phobius"/>
    </source>
</evidence>
<keyword evidence="1" id="KW-0812">Transmembrane</keyword>
<feature type="transmembrane region" description="Helical" evidence="1">
    <location>
        <begin position="163"/>
        <end position="184"/>
    </location>
</feature>
<reference evidence="2 3" key="1">
    <citation type="submission" date="2013-04" db="EMBL/GenBank/DDBJ databases">
        <title>Shimia sp. 22II-S11-Z10 Genome Sequencing.</title>
        <authorList>
            <person name="Lai Q."/>
            <person name="Li G."/>
            <person name="Shao Z."/>
        </authorList>
    </citation>
    <scope>NUCLEOTIDE SEQUENCE [LARGE SCALE GENOMIC DNA]</scope>
    <source>
        <strain evidence="3">22II-S11-Z10</strain>
    </source>
</reference>
<keyword evidence="1" id="KW-0472">Membrane</keyword>
<keyword evidence="3" id="KW-1185">Reference proteome</keyword>
<dbReference type="OrthoDB" id="196672at2"/>
<dbReference type="EMBL" id="AQQY01000001">
    <property type="protein sequence ID" value="KCV83259.1"/>
    <property type="molecule type" value="Genomic_DNA"/>
</dbReference>
<dbReference type="AlphaFoldDB" id="A0A058ZNU7"/>
<organism evidence="2 3">
    <name type="scientific">Actibacterium atlanticum</name>
    <dbReference type="NCBI Taxonomy" id="1461693"/>
    <lineage>
        <taxon>Bacteria</taxon>
        <taxon>Pseudomonadati</taxon>
        <taxon>Pseudomonadota</taxon>
        <taxon>Alphaproteobacteria</taxon>
        <taxon>Rhodobacterales</taxon>
        <taxon>Roseobacteraceae</taxon>
        <taxon>Actibacterium</taxon>
    </lineage>
</organism>
<dbReference type="STRING" id="1461693.ATO10_00820"/>
<evidence type="ECO:0000313" key="2">
    <source>
        <dbReference type="EMBL" id="KCV83259.1"/>
    </source>
</evidence>
<gene>
    <name evidence="2" type="ORF">ATO10_00820</name>
</gene>
<evidence type="ECO:0000313" key="3">
    <source>
        <dbReference type="Proteomes" id="UP000024836"/>
    </source>
</evidence>
<proteinExistence type="predicted"/>
<sequence>MPFEQHLSDPDLWRRICECEFPKDEFGHSFAQYLANITHWPAEKVHGVIEEYRRFAYLSAMQDHLLVGPPVIEAVWAHHRAFGDAYDKTFVPGIGLQVWEPFEGARRDRKTRVQHTRLIYEREFGAPPPNIGWQRPAVWRLGVAALIVLASSIGPVLLGVPEVLIAVLLFGGVFGAGWVAQPYFREEL</sequence>
<name>A0A058ZNU7_9RHOB</name>
<comment type="caution">
    <text evidence="2">The sequence shown here is derived from an EMBL/GenBank/DDBJ whole genome shotgun (WGS) entry which is preliminary data.</text>
</comment>
<accession>A0A058ZNU7</accession>
<keyword evidence="1" id="KW-1133">Transmembrane helix</keyword>
<dbReference type="RefSeq" id="WP_035246831.1">
    <property type="nucleotide sequence ID" value="NZ_AQQY01000001.1"/>
</dbReference>
<dbReference type="Proteomes" id="UP000024836">
    <property type="component" value="Unassembled WGS sequence"/>
</dbReference>
<protein>
    <submittedName>
        <fullName evidence="2">Uncharacterized protein</fullName>
    </submittedName>
</protein>